<keyword evidence="1" id="KW-0175">Coiled coil</keyword>
<dbReference type="SUPFAM" id="SSF52540">
    <property type="entry name" value="P-loop containing nucleoside triphosphate hydrolases"/>
    <property type="match status" value="1"/>
</dbReference>
<dbReference type="Gene3D" id="3.40.50.300">
    <property type="entry name" value="P-loop containing nucleotide triphosphate hydrolases"/>
    <property type="match status" value="2"/>
</dbReference>
<dbReference type="Proteomes" id="UP000326641">
    <property type="component" value="Unassembled WGS sequence"/>
</dbReference>
<feature type="coiled-coil region" evidence="1">
    <location>
        <begin position="386"/>
        <end position="413"/>
    </location>
</feature>
<feature type="coiled-coil region" evidence="1">
    <location>
        <begin position="214"/>
        <end position="241"/>
    </location>
</feature>
<keyword evidence="4" id="KW-1185">Reference proteome</keyword>
<dbReference type="InterPro" id="IPR027417">
    <property type="entry name" value="P-loop_NTPase"/>
</dbReference>
<dbReference type="AlphaFoldDB" id="A0A564WDW7"/>
<name>A0A564WDW7_9PROT</name>
<evidence type="ECO:0000256" key="1">
    <source>
        <dbReference type="SAM" id="Coils"/>
    </source>
</evidence>
<feature type="coiled-coil region" evidence="1">
    <location>
        <begin position="611"/>
        <end position="638"/>
    </location>
</feature>
<organism evidence="3 4">
    <name type="scientific">Candidatus Defluviicoccus seviourii</name>
    <dbReference type="NCBI Taxonomy" id="2565273"/>
    <lineage>
        <taxon>Bacteria</taxon>
        <taxon>Pseudomonadati</taxon>
        <taxon>Pseudomonadota</taxon>
        <taxon>Alphaproteobacteria</taxon>
        <taxon>Rhodospirillales</taxon>
        <taxon>Rhodospirillaceae</taxon>
        <taxon>Defluviicoccus</taxon>
    </lineage>
</organism>
<evidence type="ECO:0000259" key="2">
    <source>
        <dbReference type="Pfam" id="PF13514"/>
    </source>
</evidence>
<dbReference type="PANTHER" id="PTHR41259:SF1">
    <property type="entry name" value="DOUBLE-STRAND BREAK REPAIR RAD50 ATPASE, PUTATIVE-RELATED"/>
    <property type="match status" value="1"/>
</dbReference>
<evidence type="ECO:0000313" key="3">
    <source>
        <dbReference type="EMBL" id="VUX45694.1"/>
    </source>
</evidence>
<proteinExistence type="predicted"/>
<feature type="domain" description="YhaN AAA" evidence="2">
    <location>
        <begin position="1"/>
        <end position="207"/>
    </location>
</feature>
<reference evidence="3" key="1">
    <citation type="submission" date="2018-11" db="EMBL/GenBank/DDBJ databases">
        <authorList>
            <person name="Onetto C."/>
        </authorList>
    </citation>
    <scope>NUCLEOTIDE SEQUENCE [LARGE SCALE GENOMIC DNA]</scope>
</reference>
<feature type="coiled-coil region" evidence="1">
    <location>
        <begin position="740"/>
        <end position="767"/>
    </location>
</feature>
<gene>
    <name evidence="3" type="ORF">DF3PA_140075</name>
</gene>
<dbReference type="Pfam" id="PF13514">
    <property type="entry name" value="AAA_27"/>
    <property type="match status" value="1"/>
</dbReference>
<sequence length="1171" mass="125823">MRIDRLVLERYGHFTDRVLDFSAPDVRLHIVCGSNEAGKTTALNAIGDLLFGIDARSSYAFLHSYADMRIGGTIVARSGAALTFKRRKGLKNTLIAADDRPLADEVLQPFLGTADRALFTRLFGLTQSSLASGAAAMLDAGGDVGQVLFEAGGNIRRLVAVLRGLDEEAAKLFTPRRSGGRAFYTVHDAYLRARDDVRRLSTTSDDWKHIATELADAEAALAATREELVRLEAERAKAERIRRLLPRLRELEAHQGALQGLADAADLPADAGEQIARAEEVIRLADAAAGREERAAAEAVRELADLPLSQALLARAMDIRRLYERRGAILKASADLPNRQAERHQLARQLDRLAREIGAGLDGVQAFAALPPETTRATLRRLITDASSIESERRAARARVADAEAEAGRLQALAAAEGVEPAQDALAALKRGHADVLAKGDLTAARTAAHQAARLAAERLDQGLKSLPGWHGEAAALAGLPVPEQATLTRFEAELAAAAETLRRLRERRGEAADAALGHERELAELSAHGELPTADALAEARARRDQGWRLIRRRHVEGAVVADAEVQAFAAGAGLVEAYERAVAAADHVADRRTSEAERLARHVAATAAFNEASARRARLDQELAEVQAEQAATLERWTALWDALGVRAPGSPREMAAWLAERKSILRAFEAWQEAARHAEAADAACAAAGQLLRQLAAPLPLALDAGEDLASLSVRMAAFLDAAARRAEERRQLAARTRDHQAALERERQHLAEAEARAESWAASWRSSVAAAGLSGDFDVAAAEKALTLWEEIRNLGVRLADLDERITGIEADAVAFAADIRRTTADAGLALDGGDAAAAALSAFTHLQDAEAARTRHDRLVKDRALALKRAATERQREKEAQAQLQNFIDRAGCADADGLAGAVQRSQRKAELHRRSEELKAEILANADGLTLDQAAAEAQGCDADTLKGSIAAMQGELEGLMAAAEQSSAAAQSWRSRRDELSTGEGAAASAQAMADARADLEVVGRRWMLLRTAAFILREGIERFRAQHQGPLLDAGGAIFRTLTRGSFQGFRITYDERDTPRLAGLRPDGSVVAIEAMSDGTRDQVFLALRIAAVESYAGAAEPLPFIADDLFVNFDDARAAAGIDALIGLGAGTQVLLFTHHRHLAELARGRPGVRILDLDRP</sequence>
<evidence type="ECO:0000313" key="4">
    <source>
        <dbReference type="Proteomes" id="UP000326641"/>
    </source>
</evidence>
<dbReference type="PANTHER" id="PTHR41259">
    <property type="entry name" value="DOUBLE-STRAND BREAK REPAIR RAD50 ATPASE, PUTATIVE-RELATED"/>
    <property type="match status" value="1"/>
</dbReference>
<protein>
    <recommendedName>
        <fullName evidence="2">YhaN AAA domain-containing protein</fullName>
    </recommendedName>
</protein>
<accession>A0A564WDW7</accession>
<dbReference type="EMBL" id="UXAT02000006">
    <property type="protein sequence ID" value="VUX45694.1"/>
    <property type="molecule type" value="Genomic_DNA"/>
</dbReference>
<comment type="caution">
    <text evidence="3">The sequence shown here is derived from an EMBL/GenBank/DDBJ whole genome shotgun (WGS) entry which is preliminary data.</text>
</comment>
<dbReference type="InterPro" id="IPR038734">
    <property type="entry name" value="YhaN_AAA"/>
</dbReference>